<name>A0A1M4SQD3_9BACT</name>
<keyword evidence="2" id="KW-1185">Reference proteome</keyword>
<dbReference type="AlphaFoldDB" id="A0A1M4SQD3"/>
<organism evidence="1 2">
    <name type="scientific">Flavisolibacter ginsengisoli DSM 18119</name>
    <dbReference type="NCBI Taxonomy" id="1121884"/>
    <lineage>
        <taxon>Bacteria</taxon>
        <taxon>Pseudomonadati</taxon>
        <taxon>Bacteroidota</taxon>
        <taxon>Chitinophagia</taxon>
        <taxon>Chitinophagales</taxon>
        <taxon>Chitinophagaceae</taxon>
        <taxon>Flavisolibacter</taxon>
    </lineage>
</organism>
<proteinExistence type="predicted"/>
<protein>
    <submittedName>
        <fullName evidence="1">Uncharacterized protein</fullName>
    </submittedName>
</protein>
<gene>
    <name evidence="1" type="ORF">SAMN02745131_00195</name>
</gene>
<evidence type="ECO:0000313" key="2">
    <source>
        <dbReference type="Proteomes" id="UP000184048"/>
    </source>
</evidence>
<dbReference type="Proteomes" id="UP000184048">
    <property type="component" value="Unassembled WGS sequence"/>
</dbReference>
<reference evidence="1 2" key="1">
    <citation type="submission" date="2016-11" db="EMBL/GenBank/DDBJ databases">
        <authorList>
            <person name="Jaros S."/>
            <person name="Januszkiewicz K."/>
            <person name="Wedrychowicz H."/>
        </authorList>
    </citation>
    <scope>NUCLEOTIDE SEQUENCE [LARGE SCALE GENOMIC DNA]</scope>
    <source>
        <strain evidence="1 2">DSM 18119</strain>
    </source>
</reference>
<dbReference type="EMBL" id="FQUU01000001">
    <property type="protein sequence ID" value="SHE34406.1"/>
    <property type="molecule type" value="Genomic_DNA"/>
</dbReference>
<evidence type="ECO:0000313" key="1">
    <source>
        <dbReference type="EMBL" id="SHE34406.1"/>
    </source>
</evidence>
<sequence>MAIRDKLSIIWFYIKAMSKRLRVLLCYRRKVHSALEDYHRTEWETFFPRKPYATVVFPYMRIRPTAYNEISNGSIRQKSMYTIRFHSLHFSIYNFHRARLIAVYIST</sequence>
<accession>A0A1M4SQD3</accession>